<reference evidence="1" key="1">
    <citation type="submission" date="2015-05" db="UniProtKB">
        <authorList>
            <consortium name="EnsemblMetazoa"/>
        </authorList>
    </citation>
    <scope>IDENTIFICATION</scope>
</reference>
<protein>
    <submittedName>
        <fullName evidence="1">Uncharacterized protein</fullName>
    </submittedName>
</protein>
<dbReference type="AlphaFoldDB" id="T1IBW4"/>
<dbReference type="EMBL" id="ACPB03004978">
    <property type="status" value="NOT_ANNOTATED_CDS"/>
    <property type="molecule type" value="Genomic_DNA"/>
</dbReference>
<dbReference type="Proteomes" id="UP000015103">
    <property type="component" value="Unassembled WGS sequence"/>
</dbReference>
<dbReference type="EMBL" id="ACPB03004979">
    <property type="status" value="NOT_ANNOTATED_CDS"/>
    <property type="molecule type" value="Genomic_DNA"/>
</dbReference>
<dbReference type="HOGENOM" id="CLU_2944570_0_0_1"/>
<evidence type="ECO:0000313" key="1">
    <source>
        <dbReference type="EnsemblMetazoa" id="RPRC013784-PA"/>
    </source>
</evidence>
<proteinExistence type="predicted"/>
<name>T1IBW4_RHOPR</name>
<keyword evidence="2" id="KW-1185">Reference proteome</keyword>
<evidence type="ECO:0000313" key="2">
    <source>
        <dbReference type="Proteomes" id="UP000015103"/>
    </source>
</evidence>
<sequence>MSDDKLWEDILKGIVIVISLILLLVGLLVALFFTAWVNLVIDNYVPIVIILMPAADSKPP</sequence>
<dbReference type="VEuPathDB" id="VectorBase:RPRC013784"/>
<dbReference type="InParanoid" id="T1IBW4"/>
<dbReference type="EMBL" id="ACPB03004980">
    <property type="status" value="NOT_ANNOTATED_CDS"/>
    <property type="molecule type" value="Genomic_DNA"/>
</dbReference>
<organism evidence="1 2">
    <name type="scientific">Rhodnius prolixus</name>
    <name type="common">Triatomid bug</name>
    <dbReference type="NCBI Taxonomy" id="13249"/>
    <lineage>
        <taxon>Eukaryota</taxon>
        <taxon>Metazoa</taxon>
        <taxon>Ecdysozoa</taxon>
        <taxon>Arthropoda</taxon>
        <taxon>Hexapoda</taxon>
        <taxon>Insecta</taxon>
        <taxon>Pterygota</taxon>
        <taxon>Neoptera</taxon>
        <taxon>Paraneoptera</taxon>
        <taxon>Hemiptera</taxon>
        <taxon>Heteroptera</taxon>
        <taxon>Panheteroptera</taxon>
        <taxon>Cimicomorpha</taxon>
        <taxon>Reduviidae</taxon>
        <taxon>Triatominae</taxon>
        <taxon>Rhodnius</taxon>
    </lineage>
</organism>
<dbReference type="EnsemblMetazoa" id="RPRC013784-RA">
    <property type="protein sequence ID" value="RPRC013784-PA"/>
    <property type="gene ID" value="RPRC013784"/>
</dbReference>
<accession>T1IBW4</accession>